<name>A0A398C236_9BURK</name>
<dbReference type="AlphaFoldDB" id="A0A398C236"/>
<dbReference type="PANTHER" id="PTHR43081:SF1">
    <property type="entry name" value="ADENYLATE CYCLASE, TERMINAL-DIFFERENTIATION SPECIFIC"/>
    <property type="match status" value="1"/>
</dbReference>
<evidence type="ECO:0000259" key="1">
    <source>
        <dbReference type="PROSITE" id="PS50006"/>
    </source>
</evidence>
<dbReference type="Proteomes" id="UP000266302">
    <property type="component" value="Unassembled WGS sequence"/>
</dbReference>
<dbReference type="PROSITE" id="PS50006">
    <property type="entry name" value="FHA_DOMAIN"/>
    <property type="match status" value="1"/>
</dbReference>
<dbReference type="SUPFAM" id="SSF55073">
    <property type="entry name" value="Nucleotide cyclase"/>
    <property type="match status" value="1"/>
</dbReference>
<dbReference type="PANTHER" id="PTHR43081">
    <property type="entry name" value="ADENYLATE CYCLASE, TERMINAL-DIFFERENTIATION SPECIFIC-RELATED"/>
    <property type="match status" value="1"/>
</dbReference>
<evidence type="ECO:0000259" key="2">
    <source>
        <dbReference type="PROSITE" id="PS50125"/>
    </source>
</evidence>
<evidence type="ECO:0000313" key="3">
    <source>
        <dbReference type="EMBL" id="RID97069.1"/>
    </source>
</evidence>
<proteinExistence type="predicted"/>
<keyword evidence="4" id="KW-1185">Reference proteome</keyword>
<organism evidence="3 4">
    <name type="scientific">Simplicispira hankyongi</name>
    <dbReference type="NCBI Taxonomy" id="2315688"/>
    <lineage>
        <taxon>Bacteria</taxon>
        <taxon>Pseudomonadati</taxon>
        <taxon>Pseudomonadota</taxon>
        <taxon>Betaproteobacteria</taxon>
        <taxon>Burkholderiales</taxon>
        <taxon>Comamonadaceae</taxon>
        <taxon>Simplicispira</taxon>
    </lineage>
</organism>
<dbReference type="SUPFAM" id="SSF49879">
    <property type="entry name" value="SMAD/FHA domain"/>
    <property type="match status" value="1"/>
</dbReference>
<dbReference type="EMBL" id="QXJC01000011">
    <property type="protein sequence ID" value="RID97069.1"/>
    <property type="molecule type" value="Genomic_DNA"/>
</dbReference>
<dbReference type="GO" id="GO:0035556">
    <property type="term" value="P:intracellular signal transduction"/>
    <property type="evidence" value="ECO:0007669"/>
    <property type="project" value="InterPro"/>
</dbReference>
<dbReference type="InterPro" id="IPR008984">
    <property type="entry name" value="SMAD_FHA_dom_sf"/>
</dbReference>
<dbReference type="Pfam" id="PF00211">
    <property type="entry name" value="Guanylate_cyc"/>
    <property type="match status" value="1"/>
</dbReference>
<dbReference type="InterPro" id="IPR050697">
    <property type="entry name" value="Adenylyl/Guanylyl_Cyclase_3/4"/>
</dbReference>
<dbReference type="GO" id="GO:0004016">
    <property type="term" value="F:adenylate cyclase activity"/>
    <property type="evidence" value="ECO:0007669"/>
    <property type="project" value="UniProtKB-ARBA"/>
</dbReference>
<evidence type="ECO:0000313" key="4">
    <source>
        <dbReference type="Proteomes" id="UP000266302"/>
    </source>
</evidence>
<dbReference type="PROSITE" id="PS50125">
    <property type="entry name" value="GUANYLATE_CYCLASE_2"/>
    <property type="match status" value="1"/>
</dbReference>
<feature type="domain" description="Guanylate cyclase" evidence="2">
    <location>
        <begin position="1"/>
        <end position="114"/>
    </location>
</feature>
<dbReference type="InterPro" id="IPR029787">
    <property type="entry name" value="Nucleotide_cyclase"/>
</dbReference>
<dbReference type="OrthoDB" id="9801841at2"/>
<dbReference type="InterPro" id="IPR001054">
    <property type="entry name" value="A/G_cyclase"/>
</dbReference>
<gene>
    <name evidence="3" type="ORF">D3F03_15995</name>
</gene>
<dbReference type="InterPro" id="IPR000253">
    <property type="entry name" value="FHA_dom"/>
</dbReference>
<dbReference type="CDD" id="cd07302">
    <property type="entry name" value="CHD"/>
    <property type="match status" value="1"/>
</dbReference>
<dbReference type="Gene3D" id="2.60.200.20">
    <property type="match status" value="1"/>
</dbReference>
<accession>A0A398C236</accession>
<dbReference type="Pfam" id="PF00498">
    <property type="entry name" value="FHA"/>
    <property type="match status" value="1"/>
</dbReference>
<dbReference type="GO" id="GO:0009190">
    <property type="term" value="P:cyclic nucleotide biosynthetic process"/>
    <property type="evidence" value="ECO:0007669"/>
    <property type="project" value="InterPro"/>
</dbReference>
<protein>
    <submittedName>
        <fullName evidence="3">Adenylate/guanylate cyclase domain-containing protein</fullName>
    </submittedName>
</protein>
<dbReference type="Gene3D" id="3.30.70.1230">
    <property type="entry name" value="Nucleotide cyclase"/>
    <property type="match status" value="1"/>
</dbReference>
<sequence>MFADLSGSAALYESLGNERASKVVSRLTRWMGDIVVAHGGRVVKELGDGVLSVFVEASAAITAAAALQRSHQANLARWAEPLRMAVRIGIASGEVMELDGDTYGDAVNVASRLCERALANEVWVTDATAVDAGAVPQVQFRRLGAFDIRGKSESQVVYQADWRQDLPQDALTQHAGLSSLVAPIDHGAASVELAWLDDMRSFGSEETPVHIGRLPEADCFVHDPRVSRTHARIDWRQGCFTLTDVSSFGSWVRFDGSETEVRLRRDACMLHGSGQISLGTPFGADAPVLTFHVRDGDVHGA</sequence>
<dbReference type="CDD" id="cd00060">
    <property type="entry name" value="FHA"/>
    <property type="match status" value="1"/>
</dbReference>
<dbReference type="SMART" id="SM00240">
    <property type="entry name" value="FHA"/>
    <property type="match status" value="1"/>
</dbReference>
<comment type="caution">
    <text evidence="3">The sequence shown here is derived from an EMBL/GenBank/DDBJ whole genome shotgun (WGS) entry which is preliminary data.</text>
</comment>
<reference evidence="3 4" key="1">
    <citation type="submission" date="2018-09" db="EMBL/GenBank/DDBJ databases">
        <title>Draft genome of Simplicispira sp. NY-02.</title>
        <authorList>
            <person name="Im W.T."/>
        </authorList>
    </citation>
    <scope>NUCLEOTIDE SEQUENCE [LARGE SCALE GENOMIC DNA]</scope>
    <source>
        <strain evidence="3 4">NY-02</strain>
    </source>
</reference>
<feature type="domain" description="FHA" evidence="1">
    <location>
        <begin position="209"/>
        <end position="252"/>
    </location>
</feature>